<dbReference type="OrthoDB" id="10259622at2759"/>
<sequence>MKQIDGITPKTTESPMPGMPMPAAEKLPRMSSGKKGRPRKVESRPYEGLFEASLKLDDGPTMWRITDLRAKVSGGDRTWTERAQCLVCGTKID</sequence>
<evidence type="ECO:0000313" key="3">
    <source>
        <dbReference type="Proteomes" id="UP000019374"/>
    </source>
</evidence>
<evidence type="ECO:0000256" key="1">
    <source>
        <dbReference type="SAM" id="MobiDB-lite"/>
    </source>
</evidence>
<evidence type="ECO:0000313" key="2">
    <source>
        <dbReference type="EMBL" id="EQL01073.1"/>
    </source>
</evidence>
<dbReference type="AlphaFoldDB" id="T5AGV8"/>
<organism evidence="2 3">
    <name type="scientific">Ophiocordyceps sinensis (strain Co18 / CGMCC 3.14243)</name>
    <name type="common">Yarsagumba caterpillar fungus</name>
    <name type="synonym">Hirsutella sinensis</name>
    <dbReference type="NCBI Taxonomy" id="911162"/>
    <lineage>
        <taxon>Eukaryota</taxon>
        <taxon>Fungi</taxon>
        <taxon>Dikarya</taxon>
        <taxon>Ascomycota</taxon>
        <taxon>Pezizomycotina</taxon>
        <taxon>Sordariomycetes</taxon>
        <taxon>Hypocreomycetidae</taxon>
        <taxon>Hypocreales</taxon>
        <taxon>Ophiocordycipitaceae</taxon>
        <taxon>Ophiocordyceps</taxon>
    </lineage>
</organism>
<reference evidence="2 3" key="1">
    <citation type="journal article" date="2013" name="Chin. Sci. Bull.">
        <title>Genome survey uncovers the secrets of sex and lifestyle in caterpillar fungus.</title>
        <authorList>
            <person name="Hu X."/>
            <person name="Zhang Y."/>
            <person name="Xiao G."/>
            <person name="Zheng P."/>
            <person name="Xia Y."/>
            <person name="Zhang X."/>
            <person name="St Leger R.J."/>
            <person name="Liu X."/>
            <person name="Wang C."/>
        </authorList>
    </citation>
    <scope>NUCLEOTIDE SEQUENCE [LARGE SCALE GENOMIC DNA]</scope>
    <source>
        <strain evidence="3">Co18 / CGMCC 3.14243</strain>
        <tissue evidence="2">Fruit-body</tissue>
    </source>
</reference>
<proteinExistence type="predicted"/>
<protein>
    <submittedName>
        <fullName evidence="2">Ebs-bah-phd domain-containing protein</fullName>
    </submittedName>
</protein>
<dbReference type="EMBL" id="KE652599">
    <property type="protein sequence ID" value="EQL01073.1"/>
    <property type="molecule type" value="Genomic_DNA"/>
</dbReference>
<dbReference type="HOGENOM" id="CLU_2400267_0_0_1"/>
<name>T5AGV8_OPHSC</name>
<accession>T5AGV8</accession>
<gene>
    <name evidence="2" type="ORF">OCS_03226</name>
</gene>
<feature type="region of interest" description="Disordered" evidence="1">
    <location>
        <begin position="1"/>
        <end position="44"/>
    </location>
</feature>
<dbReference type="Proteomes" id="UP000019374">
    <property type="component" value="Unassembled WGS sequence"/>
</dbReference>